<dbReference type="PANTHER" id="PTHR22878">
    <property type="entry name" value="DYNEIN HEAVY CHAIN 6, AXONEMAL-LIKE-RELATED"/>
    <property type="match status" value="1"/>
</dbReference>
<keyword evidence="10" id="KW-0505">Motor protein</keyword>
<evidence type="ECO:0000256" key="4">
    <source>
        <dbReference type="ARBA" id="ARBA00022701"/>
    </source>
</evidence>
<evidence type="ECO:0000256" key="8">
    <source>
        <dbReference type="ARBA" id="ARBA00023054"/>
    </source>
</evidence>
<organism evidence="14 15">
    <name type="scientific">Paramecium sonneborni</name>
    <dbReference type="NCBI Taxonomy" id="65129"/>
    <lineage>
        <taxon>Eukaryota</taxon>
        <taxon>Sar</taxon>
        <taxon>Alveolata</taxon>
        <taxon>Ciliophora</taxon>
        <taxon>Intramacronucleata</taxon>
        <taxon>Oligohymenophorea</taxon>
        <taxon>Peniculida</taxon>
        <taxon>Parameciidae</taxon>
        <taxon>Paramecium</taxon>
    </lineage>
</organism>
<keyword evidence="9" id="KW-0969">Cilium</keyword>
<evidence type="ECO:0000256" key="2">
    <source>
        <dbReference type="ARBA" id="ARBA00004245"/>
    </source>
</evidence>
<evidence type="ECO:0000256" key="12">
    <source>
        <dbReference type="ARBA" id="ARBA00023273"/>
    </source>
</evidence>
<evidence type="ECO:0000259" key="13">
    <source>
        <dbReference type="Pfam" id="PF12774"/>
    </source>
</evidence>
<keyword evidence="6" id="KW-0067">ATP-binding</keyword>
<dbReference type="Proteomes" id="UP000692954">
    <property type="component" value="Unassembled WGS sequence"/>
</dbReference>
<dbReference type="EMBL" id="CAJJDN010000323">
    <property type="protein sequence ID" value="CAD8130748.1"/>
    <property type="molecule type" value="Genomic_DNA"/>
</dbReference>
<evidence type="ECO:0000256" key="11">
    <source>
        <dbReference type="ARBA" id="ARBA00023212"/>
    </source>
</evidence>
<keyword evidence="12" id="KW-0966">Cell projection</keyword>
<dbReference type="Pfam" id="PF12774">
    <property type="entry name" value="AAA_6"/>
    <property type="match status" value="1"/>
</dbReference>
<keyword evidence="4" id="KW-0493">Microtubule</keyword>
<gene>
    <name evidence="14" type="ORF">PSON_ATCC_30995.1.T3230009</name>
</gene>
<evidence type="ECO:0000256" key="10">
    <source>
        <dbReference type="ARBA" id="ARBA00023175"/>
    </source>
</evidence>
<dbReference type="OrthoDB" id="424310at2759"/>
<proteinExistence type="predicted"/>
<dbReference type="GO" id="GO:0051959">
    <property type="term" value="F:dynein light intermediate chain binding"/>
    <property type="evidence" value="ECO:0007669"/>
    <property type="project" value="InterPro"/>
</dbReference>
<dbReference type="GO" id="GO:0007018">
    <property type="term" value="P:microtubule-based movement"/>
    <property type="evidence" value="ECO:0007669"/>
    <property type="project" value="InterPro"/>
</dbReference>
<evidence type="ECO:0000313" key="14">
    <source>
        <dbReference type="EMBL" id="CAD8130748.1"/>
    </source>
</evidence>
<accession>A0A8S1RR84</accession>
<dbReference type="InterPro" id="IPR035699">
    <property type="entry name" value="AAA_6"/>
</dbReference>
<evidence type="ECO:0000256" key="9">
    <source>
        <dbReference type="ARBA" id="ARBA00023069"/>
    </source>
</evidence>
<dbReference type="AlphaFoldDB" id="A0A8S1RR84"/>
<feature type="domain" description="Dynein heavy chain hydrolytic ATP-binding dynein motor region" evidence="13">
    <location>
        <begin position="90"/>
        <end position="231"/>
    </location>
</feature>
<protein>
    <recommendedName>
        <fullName evidence="13">Dynein heavy chain hydrolytic ATP-binding dynein motor region domain-containing protein</fullName>
    </recommendedName>
</protein>
<keyword evidence="5" id="KW-0547">Nucleotide-binding</keyword>
<evidence type="ECO:0000313" key="15">
    <source>
        <dbReference type="Proteomes" id="UP000692954"/>
    </source>
</evidence>
<evidence type="ECO:0000256" key="3">
    <source>
        <dbReference type="ARBA" id="ARBA00022490"/>
    </source>
</evidence>
<dbReference type="FunFam" id="1.10.8.710:FF:000001">
    <property type="entry name" value="Dynein axonemal heavy chain 2"/>
    <property type="match status" value="1"/>
</dbReference>
<dbReference type="GO" id="GO:0030286">
    <property type="term" value="C:dynein complex"/>
    <property type="evidence" value="ECO:0007669"/>
    <property type="project" value="UniProtKB-KW"/>
</dbReference>
<dbReference type="GO" id="GO:0045505">
    <property type="term" value="F:dynein intermediate chain binding"/>
    <property type="evidence" value="ECO:0007669"/>
    <property type="project" value="InterPro"/>
</dbReference>
<keyword evidence="3" id="KW-0963">Cytoplasm</keyword>
<keyword evidence="7" id="KW-0243">Dynein</keyword>
<evidence type="ECO:0000256" key="5">
    <source>
        <dbReference type="ARBA" id="ARBA00022741"/>
    </source>
</evidence>
<reference evidence="14" key="1">
    <citation type="submission" date="2021-01" db="EMBL/GenBank/DDBJ databases">
        <authorList>
            <consortium name="Genoscope - CEA"/>
            <person name="William W."/>
        </authorList>
    </citation>
    <scope>NUCLEOTIDE SEQUENCE</scope>
</reference>
<dbReference type="InterPro" id="IPR026983">
    <property type="entry name" value="DHC"/>
</dbReference>
<evidence type="ECO:0000256" key="1">
    <source>
        <dbReference type="ARBA" id="ARBA00004138"/>
    </source>
</evidence>
<dbReference type="GO" id="GO:0005929">
    <property type="term" value="C:cilium"/>
    <property type="evidence" value="ECO:0007669"/>
    <property type="project" value="UniProtKB-SubCell"/>
</dbReference>
<keyword evidence="15" id="KW-1185">Reference proteome</keyword>
<comment type="caution">
    <text evidence="14">The sequence shown here is derived from an EMBL/GenBank/DDBJ whole genome shotgun (WGS) entry which is preliminary data.</text>
</comment>
<evidence type="ECO:0000256" key="6">
    <source>
        <dbReference type="ARBA" id="ARBA00022840"/>
    </source>
</evidence>
<dbReference type="GO" id="GO:0005874">
    <property type="term" value="C:microtubule"/>
    <property type="evidence" value="ECO:0007669"/>
    <property type="project" value="UniProtKB-KW"/>
</dbReference>
<keyword evidence="8" id="KW-0175">Coiled coil</keyword>
<name>A0A8S1RR84_9CILI</name>
<keyword evidence="11" id="KW-0206">Cytoskeleton</keyword>
<dbReference type="Pfam" id="PF12775">
    <property type="entry name" value="AAA_7"/>
    <property type="match status" value="1"/>
</dbReference>
<sequence>MNSLDKLITIIGQIIILCEYNYEYLGNSATLVITPLTDMEHQKDLQEQVKLKLLKIQLKLQLDNVLFLIVLMVQIIRLWQILQRTCQFWTLFRCVVMMVPNYEMIAEILLYSYGFSQARDLARKIVTTYQLCSEQLLFQDHYDYGTRGVKSVLTAAVLKKDEFILMLRAINDLNLAKFLFFDLPLFQGINNDIFSIKLPEIYYKNMYECINIEIEKTNLQMFPDFIVKVIRNDSWKTLFNECWITFYLQNQYQSISWSLILLNERAQLNERKYNLSPKLQPHEILVKTTDTVHYLLKNMFSGTATLFFGPTDTGKSVYIKNVQQNCQRDYILQQNQDFQYKQHLHKHNFLLIQKLETMGPLGGCTLITPRILRHLSLISLAAFDDETLNRIFGFILKWFFTNQNFPQDILKMESKIVNGTLEIYKLAMRELLSTPPKSHYLFNLRDFVKSDIRNLFSRQRQDQYDRCNGQTLNS</sequence>
<dbReference type="GO" id="GO:0005524">
    <property type="term" value="F:ATP binding"/>
    <property type="evidence" value="ECO:0007669"/>
    <property type="project" value="UniProtKB-KW"/>
</dbReference>
<evidence type="ECO:0000256" key="7">
    <source>
        <dbReference type="ARBA" id="ARBA00023017"/>
    </source>
</evidence>
<dbReference type="PANTHER" id="PTHR22878:SF70">
    <property type="entry name" value="DYNEIN HEAVY CHAIN 2, AXONEMAL"/>
    <property type="match status" value="1"/>
</dbReference>
<comment type="subcellular location">
    <subcellularLocation>
        <location evidence="1">Cell projection</location>
        <location evidence="1">Cilium</location>
    </subcellularLocation>
    <subcellularLocation>
        <location evidence="2">Cytoplasm</location>
        <location evidence="2">Cytoskeleton</location>
    </subcellularLocation>
</comment>